<dbReference type="PANTHER" id="PTHR33048">
    <property type="entry name" value="PTH11-LIKE INTEGRAL MEMBRANE PROTEIN (AFU_ORTHOLOGUE AFUA_5G11245)"/>
    <property type="match status" value="1"/>
</dbReference>
<sequence>MAVDPAVQIKVTSIVCSAVAIGTTIYRLIIRRRRLWVDDVWACFSMASLVVQVVAVYLDVRKNTSQRYKVVRYYMMANAFYCIIWSARLSILFSMIRIDPSRTRQRRLACVGAAFFTTWVLLVAQLFWVCEPNDSWKKLKTPQCPLDEQVAIFQLVCKCH</sequence>
<protein>
    <submittedName>
        <fullName evidence="2">Uncharacterized protein</fullName>
    </submittedName>
</protein>
<accession>A0A9P5YAA3</accession>
<feature type="transmembrane region" description="Helical" evidence="1">
    <location>
        <begin position="78"/>
        <end position="96"/>
    </location>
</feature>
<proteinExistence type="predicted"/>
<gene>
    <name evidence="2" type="ORF">BDZ94DRAFT_326393</name>
</gene>
<name>A0A9P5YAA3_9AGAR</name>
<evidence type="ECO:0000256" key="1">
    <source>
        <dbReference type="SAM" id="Phobius"/>
    </source>
</evidence>
<keyword evidence="1" id="KW-0472">Membrane</keyword>
<reference evidence="2" key="1">
    <citation type="submission" date="2020-11" db="EMBL/GenBank/DDBJ databases">
        <authorList>
            <consortium name="DOE Joint Genome Institute"/>
            <person name="Ahrendt S."/>
            <person name="Riley R."/>
            <person name="Andreopoulos W."/>
            <person name="Labutti K."/>
            <person name="Pangilinan J."/>
            <person name="Ruiz-Duenas F.J."/>
            <person name="Barrasa J.M."/>
            <person name="Sanchez-Garcia M."/>
            <person name="Camarero S."/>
            <person name="Miyauchi S."/>
            <person name="Serrano A."/>
            <person name="Linde D."/>
            <person name="Babiker R."/>
            <person name="Drula E."/>
            <person name="Ayuso-Fernandez I."/>
            <person name="Pacheco R."/>
            <person name="Padilla G."/>
            <person name="Ferreira P."/>
            <person name="Barriuso J."/>
            <person name="Kellner H."/>
            <person name="Castanera R."/>
            <person name="Alfaro M."/>
            <person name="Ramirez L."/>
            <person name="Pisabarro A.G."/>
            <person name="Kuo A."/>
            <person name="Tritt A."/>
            <person name="Lipzen A."/>
            <person name="He G."/>
            <person name="Yan M."/>
            <person name="Ng V."/>
            <person name="Cullen D."/>
            <person name="Martin F."/>
            <person name="Rosso M.-N."/>
            <person name="Henrissat B."/>
            <person name="Hibbett D."/>
            <person name="Martinez A.T."/>
            <person name="Grigoriev I.V."/>
        </authorList>
    </citation>
    <scope>NUCLEOTIDE SEQUENCE</scope>
    <source>
        <strain evidence="2">CBS 247.69</strain>
    </source>
</reference>
<evidence type="ECO:0000313" key="3">
    <source>
        <dbReference type="Proteomes" id="UP000807353"/>
    </source>
</evidence>
<keyword evidence="3" id="KW-1185">Reference proteome</keyword>
<organism evidence="2 3">
    <name type="scientific">Collybia nuda</name>
    <dbReference type="NCBI Taxonomy" id="64659"/>
    <lineage>
        <taxon>Eukaryota</taxon>
        <taxon>Fungi</taxon>
        <taxon>Dikarya</taxon>
        <taxon>Basidiomycota</taxon>
        <taxon>Agaricomycotina</taxon>
        <taxon>Agaricomycetes</taxon>
        <taxon>Agaricomycetidae</taxon>
        <taxon>Agaricales</taxon>
        <taxon>Tricholomatineae</taxon>
        <taxon>Clitocybaceae</taxon>
        <taxon>Collybia</taxon>
    </lineage>
</organism>
<feature type="transmembrane region" description="Helical" evidence="1">
    <location>
        <begin position="108"/>
        <end position="128"/>
    </location>
</feature>
<keyword evidence="1" id="KW-0812">Transmembrane</keyword>
<dbReference type="Proteomes" id="UP000807353">
    <property type="component" value="Unassembled WGS sequence"/>
</dbReference>
<dbReference type="InterPro" id="IPR052337">
    <property type="entry name" value="SAT4-like"/>
</dbReference>
<keyword evidence="1" id="KW-1133">Transmembrane helix</keyword>
<evidence type="ECO:0000313" key="2">
    <source>
        <dbReference type="EMBL" id="KAF9465589.1"/>
    </source>
</evidence>
<comment type="caution">
    <text evidence="2">The sequence shown here is derived from an EMBL/GenBank/DDBJ whole genome shotgun (WGS) entry which is preliminary data.</text>
</comment>
<dbReference type="OrthoDB" id="444631at2759"/>
<dbReference type="PANTHER" id="PTHR33048:SF47">
    <property type="entry name" value="INTEGRAL MEMBRANE PROTEIN-RELATED"/>
    <property type="match status" value="1"/>
</dbReference>
<feature type="transmembrane region" description="Helical" evidence="1">
    <location>
        <begin position="40"/>
        <end position="58"/>
    </location>
</feature>
<dbReference type="AlphaFoldDB" id="A0A9P5YAA3"/>
<dbReference type="EMBL" id="MU150246">
    <property type="protein sequence ID" value="KAF9465589.1"/>
    <property type="molecule type" value="Genomic_DNA"/>
</dbReference>
<feature type="transmembrane region" description="Helical" evidence="1">
    <location>
        <begin position="6"/>
        <end position="28"/>
    </location>
</feature>